<reference evidence="1" key="1">
    <citation type="submission" date="2014-11" db="EMBL/GenBank/DDBJ databases">
        <authorList>
            <person name="Amaro Gonzalez C."/>
        </authorList>
    </citation>
    <scope>NUCLEOTIDE SEQUENCE</scope>
</reference>
<dbReference type="AlphaFoldDB" id="A0A0E9TLX6"/>
<dbReference type="EMBL" id="GBXM01053961">
    <property type="protein sequence ID" value="JAH54616.1"/>
    <property type="molecule type" value="Transcribed_RNA"/>
</dbReference>
<name>A0A0E9TLX6_ANGAN</name>
<sequence>MALTGGLSLCSFLKIIPDSSDSKQPNVTGHVKRFRGKDMADVYWMLIREHVVLQDQGRGLQL</sequence>
<reference evidence="1" key="2">
    <citation type="journal article" date="2015" name="Fish Shellfish Immunol.">
        <title>Early steps in the European eel (Anguilla anguilla)-Vibrio vulnificus interaction in the gills: Role of the RtxA13 toxin.</title>
        <authorList>
            <person name="Callol A."/>
            <person name="Pajuelo D."/>
            <person name="Ebbesson L."/>
            <person name="Teles M."/>
            <person name="MacKenzie S."/>
            <person name="Amaro C."/>
        </authorList>
    </citation>
    <scope>NUCLEOTIDE SEQUENCE</scope>
</reference>
<protein>
    <submittedName>
        <fullName evidence="1">Uncharacterized protein</fullName>
    </submittedName>
</protein>
<organism evidence="1">
    <name type="scientific">Anguilla anguilla</name>
    <name type="common">European freshwater eel</name>
    <name type="synonym">Muraena anguilla</name>
    <dbReference type="NCBI Taxonomy" id="7936"/>
    <lineage>
        <taxon>Eukaryota</taxon>
        <taxon>Metazoa</taxon>
        <taxon>Chordata</taxon>
        <taxon>Craniata</taxon>
        <taxon>Vertebrata</taxon>
        <taxon>Euteleostomi</taxon>
        <taxon>Actinopterygii</taxon>
        <taxon>Neopterygii</taxon>
        <taxon>Teleostei</taxon>
        <taxon>Anguilliformes</taxon>
        <taxon>Anguillidae</taxon>
        <taxon>Anguilla</taxon>
    </lineage>
</organism>
<evidence type="ECO:0000313" key="1">
    <source>
        <dbReference type="EMBL" id="JAH54616.1"/>
    </source>
</evidence>
<accession>A0A0E9TLX6</accession>
<proteinExistence type="predicted"/>